<comment type="caution">
    <text evidence="1">The sequence shown here is derived from an EMBL/GenBank/DDBJ whole genome shotgun (WGS) entry which is preliminary data.</text>
</comment>
<protein>
    <submittedName>
        <fullName evidence="1">Uncharacterized protein</fullName>
    </submittedName>
</protein>
<reference evidence="1 2" key="1">
    <citation type="submission" date="2024-01" db="EMBL/GenBank/DDBJ databases">
        <title>The genomes of 5 underutilized Papilionoideae crops provide insights into root nodulation and disease resistanc.</title>
        <authorList>
            <person name="Jiang F."/>
        </authorList>
    </citation>
    <scope>NUCLEOTIDE SEQUENCE [LARGE SCALE GENOMIC DNA]</scope>
    <source>
        <strain evidence="1">JINMINGXINNONG_FW02</strain>
        <tissue evidence="1">Leaves</tissue>
    </source>
</reference>
<organism evidence="1 2">
    <name type="scientific">Phaseolus coccineus</name>
    <name type="common">Scarlet runner bean</name>
    <name type="synonym">Phaseolus multiflorus</name>
    <dbReference type="NCBI Taxonomy" id="3886"/>
    <lineage>
        <taxon>Eukaryota</taxon>
        <taxon>Viridiplantae</taxon>
        <taxon>Streptophyta</taxon>
        <taxon>Embryophyta</taxon>
        <taxon>Tracheophyta</taxon>
        <taxon>Spermatophyta</taxon>
        <taxon>Magnoliopsida</taxon>
        <taxon>eudicotyledons</taxon>
        <taxon>Gunneridae</taxon>
        <taxon>Pentapetalae</taxon>
        <taxon>rosids</taxon>
        <taxon>fabids</taxon>
        <taxon>Fabales</taxon>
        <taxon>Fabaceae</taxon>
        <taxon>Papilionoideae</taxon>
        <taxon>50 kb inversion clade</taxon>
        <taxon>NPAAA clade</taxon>
        <taxon>indigoferoid/millettioid clade</taxon>
        <taxon>Phaseoleae</taxon>
        <taxon>Phaseolus</taxon>
    </lineage>
</organism>
<accession>A0AAN9QX69</accession>
<proteinExistence type="predicted"/>
<dbReference type="AlphaFoldDB" id="A0AAN9QX69"/>
<sequence>MKERSAKREANLLNAIDALKGKEAEFFKTMDVLQHDMASSFIVGFEAAKDQAAILHPSMDLSEMNPCKTAVDGKIVDGLMDLFKKYDIYRVGPILGFSQVDMYKYDIYRADPILGFGQGDM</sequence>
<name>A0AAN9QX69_PHACN</name>
<dbReference type="EMBL" id="JAYMYR010000007">
    <property type="protein sequence ID" value="KAK7353840.1"/>
    <property type="molecule type" value="Genomic_DNA"/>
</dbReference>
<evidence type="ECO:0000313" key="1">
    <source>
        <dbReference type="EMBL" id="KAK7353840.1"/>
    </source>
</evidence>
<keyword evidence="2" id="KW-1185">Reference proteome</keyword>
<evidence type="ECO:0000313" key="2">
    <source>
        <dbReference type="Proteomes" id="UP001374584"/>
    </source>
</evidence>
<dbReference type="Proteomes" id="UP001374584">
    <property type="component" value="Unassembled WGS sequence"/>
</dbReference>
<gene>
    <name evidence="1" type="ORF">VNO80_19293</name>
</gene>